<evidence type="ECO:0000256" key="5">
    <source>
        <dbReference type="ARBA" id="ARBA00022827"/>
    </source>
</evidence>
<dbReference type="GO" id="GO:0008681">
    <property type="term" value="F:2-octaprenyl-6-methoxyphenol hydroxylase activity"/>
    <property type="evidence" value="ECO:0007669"/>
    <property type="project" value="TreeGrafter"/>
</dbReference>
<evidence type="ECO:0000256" key="4">
    <source>
        <dbReference type="ARBA" id="ARBA00022630"/>
    </source>
</evidence>
<evidence type="ECO:0000313" key="9">
    <source>
        <dbReference type="EMBL" id="MBR0561897.1"/>
    </source>
</evidence>
<evidence type="ECO:0000256" key="7">
    <source>
        <dbReference type="ARBA" id="ARBA00023033"/>
    </source>
</evidence>
<sequence length="401" mass="41858">MSAREMLDVAVVGAGVVGSAAALALAAEGLRVALVEARAPAPWQAAPPDLRVYAFAPDNAGLLDRLGVWADIAGTRAAAYRRMRVWDAAGGGELAFDAADLGREELGWIVEHALLVDRLWARLPAAGVRVLCPERVSAVAQDDASATLALESGARLRARLVVAADGAASAVRGLLGIAVDTRDYRQQGVVGYVCTARPHARTAWQRFLPGGPLAFLPSAEGGLDGAEAGHVSSIVWSLPQDEAERVAALDDATFGAEVTRGFDARLGEVVPLSPRAAFPLRRVLARHYVAGRVVLCGDAAHVVHPLAGQGVNLGLRDVAALQAAVRAALRRGGDIGASRRLAAWQRARRSDNVLSAHAFETINRAFSNDALLPTLLRGRALGLAGRLPGLGPLLARHAVGG</sequence>
<proteinExistence type="inferred from homology"/>
<dbReference type="EMBL" id="JAGQFT020000002">
    <property type="protein sequence ID" value="MBS7456127.1"/>
    <property type="molecule type" value="Genomic_DNA"/>
</dbReference>
<protein>
    <submittedName>
        <fullName evidence="9">FAD-dependent oxidoreductase</fullName>
    </submittedName>
</protein>
<comment type="caution">
    <text evidence="9">The sequence shown here is derived from an EMBL/GenBank/DDBJ whole genome shotgun (WGS) entry which is preliminary data.</text>
</comment>
<name>A0A8J7VRR8_9GAMM</name>
<dbReference type="InterPro" id="IPR010971">
    <property type="entry name" value="UbiH/COQ6"/>
</dbReference>
<feature type="domain" description="FAD-binding" evidence="8">
    <location>
        <begin position="7"/>
        <end position="331"/>
    </location>
</feature>
<keyword evidence="6" id="KW-0560">Oxidoreductase</keyword>
<dbReference type="InterPro" id="IPR018168">
    <property type="entry name" value="Ubi_Hdrlase_CS"/>
</dbReference>
<dbReference type="PANTHER" id="PTHR43876:SF8">
    <property type="entry name" value="2-OCTAPRENYL-6-METHOXYPHENOL HYDROXYLASE"/>
    <property type="match status" value="1"/>
</dbReference>
<dbReference type="RefSeq" id="WP_211925862.1">
    <property type="nucleotide sequence ID" value="NZ_JAGQFT020000002.1"/>
</dbReference>
<keyword evidence="7" id="KW-0503">Monooxygenase</keyword>
<dbReference type="InterPro" id="IPR002938">
    <property type="entry name" value="FAD-bd"/>
</dbReference>
<dbReference type="InterPro" id="IPR036188">
    <property type="entry name" value="FAD/NAD-bd_sf"/>
</dbReference>
<dbReference type="PRINTS" id="PR00420">
    <property type="entry name" value="RNGMNOXGNASE"/>
</dbReference>
<comment type="similarity">
    <text evidence="3">Belongs to the UbiH/COQ6 family.</text>
</comment>
<dbReference type="Gene3D" id="3.50.50.60">
    <property type="entry name" value="FAD/NAD(P)-binding domain"/>
    <property type="match status" value="2"/>
</dbReference>
<evidence type="ECO:0000259" key="8">
    <source>
        <dbReference type="Pfam" id="PF01494"/>
    </source>
</evidence>
<keyword evidence="4" id="KW-0285">Flavoprotein</keyword>
<keyword evidence="5" id="KW-0274">FAD</keyword>
<reference evidence="9" key="2">
    <citation type="submission" date="2021-04" db="EMBL/GenBank/DDBJ databases">
        <authorList>
            <person name="Karlyshev A.V."/>
        </authorList>
    </citation>
    <scope>NUCLEOTIDE SEQUENCE</scope>
    <source>
        <strain evidence="9">LMG 29479</strain>
    </source>
</reference>
<comment type="pathway">
    <text evidence="2">Cofactor biosynthesis; ubiquinone biosynthesis.</text>
</comment>
<dbReference type="SUPFAM" id="SSF51905">
    <property type="entry name" value="FAD/NAD(P)-binding domain"/>
    <property type="match status" value="1"/>
</dbReference>
<dbReference type="PROSITE" id="PS01304">
    <property type="entry name" value="UBIH"/>
    <property type="match status" value="1"/>
</dbReference>
<keyword evidence="11" id="KW-1185">Reference proteome</keyword>
<dbReference type="GO" id="GO:0006744">
    <property type="term" value="P:ubiquinone biosynthetic process"/>
    <property type="evidence" value="ECO:0007669"/>
    <property type="project" value="UniProtKB-UniPathway"/>
</dbReference>
<evidence type="ECO:0000256" key="3">
    <source>
        <dbReference type="ARBA" id="ARBA00005349"/>
    </source>
</evidence>
<reference evidence="10 11" key="1">
    <citation type="journal article" date="2021" name="Microbiol. Resour. Announc.">
        <title>Draft Genome Sequence of Coralloluteibacterium stylophorae LMG 29479T.</title>
        <authorList>
            <person name="Karlyshev A.V."/>
            <person name="Kudryashova E.B."/>
            <person name="Ariskina E.V."/>
            <person name="Conroy A.P."/>
            <person name="Abidueva E.Y."/>
        </authorList>
    </citation>
    <scope>NUCLEOTIDE SEQUENCE [LARGE SCALE GENOMIC DNA]</scope>
    <source>
        <strain evidence="10 11">LMG 29479</strain>
    </source>
</reference>
<dbReference type="EMBL" id="JAGQFT010000026">
    <property type="protein sequence ID" value="MBR0561897.1"/>
    <property type="molecule type" value="Genomic_DNA"/>
</dbReference>
<dbReference type="Pfam" id="PF01494">
    <property type="entry name" value="FAD_binding_3"/>
    <property type="match status" value="1"/>
</dbReference>
<dbReference type="UniPathway" id="UPA00232"/>
<dbReference type="PANTHER" id="PTHR43876">
    <property type="entry name" value="UBIQUINONE BIOSYNTHESIS MONOOXYGENASE COQ6, MITOCHONDRIAL"/>
    <property type="match status" value="1"/>
</dbReference>
<evidence type="ECO:0000256" key="1">
    <source>
        <dbReference type="ARBA" id="ARBA00001974"/>
    </source>
</evidence>
<dbReference type="Proteomes" id="UP000675747">
    <property type="component" value="Unassembled WGS sequence"/>
</dbReference>
<evidence type="ECO:0000313" key="10">
    <source>
        <dbReference type="EMBL" id="MBS7456127.1"/>
    </source>
</evidence>
<comment type="cofactor">
    <cofactor evidence="1">
        <name>FAD</name>
        <dbReference type="ChEBI" id="CHEBI:57692"/>
    </cofactor>
</comment>
<dbReference type="NCBIfam" id="TIGR01988">
    <property type="entry name" value="Ubi-OHases"/>
    <property type="match status" value="1"/>
</dbReference>
<accession>A0A8J7VRR8</accession>
<gene>
    <name evidence="10" type="ORF">KB893_003125</name>
    <name evidence="9" type="ORF">KB893_05135</name>
</gene>
<evidence type="ECO:0000256" key="2">
    <source>
        <dbReference type="ARBA" id="ARBA00004749"/>
    </source>
</evidence>
<evidence type="ECO:0000256" key="6">
    <source>
        <dbReference type="ARBA" id="ARBA00023002"/>
    </source>
</evidence>
<dbReference type="InterPro" id="IPR051205">
    <property type="entry name" value="UbiH/COQ6_monooxygenase"/>
</dbReference>
<evidence type="ECO:0000313" key="11">
    <source>
        <dbReference type="Proteomes" id="UP000675747"/>
    </source>
</evidence>
<dbReference type="AlphaFoldDB" id="A0A8J7VRR8"/>
<dbReference type="GO" id="GO:0071949">
    <property type="term" value="F:FAD binding"/>
    <property type="evidence" value="ECO:0007669"/>
    <property type="project" value="InterPro"/>
</dbReference>
<organism evidence="9">
    <name type="scientific">Coralloluteibacterium stylophorae</name>
    <dbReference type="NCBI Taxonomy" id="1776034"/>
    <lineage>
        <taxon>Bacteria</taxon>
        <taxon>Pseudomonadati</taxon>
        <taxon>Pseudomonadota</taxon>
        <taxon>Gammaproteobacteria</taxon>
        <taxon>Lysobacterales</taxon>
        <taxon>Lysobacteraceae</taxon>
        <taxon>Coralloluteibacterium</taxon>
    </lineage>
</organism>